<dbReference type="Proteomes" id="UP000276215">
    <property type="component" value="Unassembled WGS sequence"/>
</dbReference>
<evidence type="ECO:0000313" key="2">
    <source>
        <dbReference type="Proteomes" id="UP000276215"/>
    </source>
</evidence>
<name>A0A3N4JS67_9PEZI</name>
<proteinExistence type="predicted"/>
<gene>
    <name evidence="1" type="ORF">L873DRAFT_1788484</name>
</gene>
<dbReference type="InterPro" id="IPR036396">
    <property type="entry name" value="Cyt_P450_sf"/>
</dbReference>
<dbReference type="GO" id="GO:0005506">
    <property type="term" value="F:iron ion binding"/>
    <property type="evidence" value="ECO:0007669"/>
    <property type="project" value="InterPro"/>
</dbReference>
<sequence length="208" mass="24053">MAELWTYYYAESGDPQDPGEVLQHAKDDGKDDYFRITVASQYPTKVLVQVPWIVRILALMPWLNKEYYKFLAWCKDIVDERKEKTVDQPDIFSWLIEEGPLNVGPHKVSMAIESRTAIIAGRSLLFLISHRNLKPDNFQRHHNPLLSPAQNPSLQQRLRRELDSIFKNSHNWEFTILSDIGYNAATHTPLLESCIKEALRINPPFPPG</sequence>
<organism evidence="1 2">
    <name type="scientific">Choiromyces venosus 120613-1</name>
    <dbReference type="NCBI Taxonomy" id="1336337"/>
    <lineage>
        <taxon>Eukaryota</taxon>
        <taxon>Fungi</taxon>
        <taxon>Dikarya</taxon>
        <taxon>Ascomycota</taxon>
        <taxon>Pezizomycotina</taxon>
        <taxon>Pezizomycetes</taxon>
        <taxon>Pezizales</taxon>
        <taxon>Tuberaceae</taxon>
        <taxon>Choiromyces</taxon>
    </lineage>
</organism>
<evidence type="ECO:0000313" key="1">
    <source>
        <dbReference type="EMBL" id="RPB01173.1"/>
    </source>
</evidence>
<dbReference type="Pfam" id="PF00067">
    <property type="entry name" value="p450"/>
    <property type="match status" value="1"/>
</dbReference>
<dbReference type="AlphaFoldDB" id="A0A3N4JS67"/>
<dbReference type="InterPro" id="IPR001128">
    <property type="entry name" value="Cyt_P450"/>
</dbReference>
<dbReference type="GO" id="GO:0004497">
    <property type="term" value="F:monooxygenase activity"/>
    <property type="evidence" value="ECO:0007669"/>
    <property type="project" value="InterPro"/>
</dbReference>
<dbReference type="OrthoDB" id="6692864at2759"/>
<dbReference type="GO" id="GO:0016705">
    <property type="term" value="F:oxidoreductase activity, acting on paired donors, with incorporation or reduction of molecular oxygen"/>
    <property type="evidence" value="ECO:0007669"/>
    <property type="project" value="InterPro"/>
</dbReference>
<accession>A0A3N4JS67</accession>
<dbReference type="STRING" id="1336337.A0A3N4JS67"/>
<protein>
    <submittedName>
        <fullName evidence="1">Uncharacterized protein</fullName>
    </submittedName>
</protein>
<reference evidence="1 2" key="1">
    <citation type="journal article" date="2018" name="Nat. Ecol. Evol.">
        <title>Pezizomycetes genomes reveal the molecular basis of ectomycorrhizal truffle lifestyle.</title>
        <authorList>
            <person name="Murat C."/>
            <person name="Payen T."/>
            <person name="Noel B."/>
            <person name="Kuo A."/>
            <person name="Morin E."/>
            <person name="Chen J."/>
            <person name="Kohler A."/>
            <person name="Krizsan K."/>
            <person name="Balestrini R."/>
            <person name="Da Silva C."/>
            <person name="Montanini B."/>
            <person name="Hainaut M."/>
            <person name="Levati E."/>
            <person name="Barry K.W."/>
            <person name="Belfiori B."/>
            <person name="Cichocki N."/>
            <person name="Clum A."/>
            <person name="Dockter R.B."/>
            <person name="Fauchery L."/>
            <person name="Guy J."/>
            <person name="Iotti M."/>
            <person name="Le Tacon F."/>
            <person name="Lindquist E.A."/>
            <person name="Lipzen A."/>
            <person name="Malagnac F."/>
            <person name="Mello A."/>
            <person name="Molinier V."/>
            <person name="Miyauchi S."/>
            <person name="Poulain J."/>
            <person name="Riccioni C."/>
            <person name="Rubini A."/>
            <person name="Sitrit Y."/>
            <person name="Splivallo R."/>
            <person name="Traeger S."/>
            <person name="Wang M."/>
            <person name="Zifcakova L."/>
            <person name="Wipf D."/>
            <person name="Zambonelli A."/>
            <person name="Paolocci F."/>
            <person name="Nowrousian M."/>
            <person name="Ottonello S."/>
            <person name="Baldrian P."/>
            <person name="Spatafora J.W."/>
            <person name="Henrissat B."/>
            <person name="Nagy L.G."/>
            <person name="Aury J.M."/>
            <person name="Wincker P."/>
            <person name="Grigoriev I.V."/>
            <person name="Bonfante P."/>
            <person name="Martin F.M."/>
        </authorList>
    </citation>
    <scope>NUCLEOTIDE SEQUENCE [LARGE SCALE GENOMIC DNA]</scope>
    <source>
        <strain evidence="1 2">120613-1</strain>
    </source>
</reference>
<dbReference type="GO" id="GO:0020037">
    <property type="term" value="F:heme binding"/>
    <property type="evidence" value="ECO:0007669"/>
    <property type="project" value="InterPro"/>
</dbReference>
<keyword evidence="2" id="KW-1185">Reference proteome</keyword>
<dbReference type="SUPFAM" id="SSF48264">
    <property type="entry name" value="Cytochrome P450"/>
    <property type="match status" value="1"/>
</dbReference>
<dbReference type="Gene3D" id="1.10.630.10">
    <property type="entry name" value="Cytochrome P450"/>
    <property type="match status" value="1"/>
</dbReference>
<dbReference type="EMBL" id="ML120375">
    <property type="protein sequence ID" value="RPB01173.1"/>
    <property type="molecule type" value="Genomic_DNA"/>
</dbReference>